<feature type="region of interest" description="Disordered" evidence="1">
    <location>
        <begin position="129"/>
        <end position="306"/>
    </location>
</feature>
<dbReference type="PANTHER" id="PTHR22115:SF4">
    <property type="entry name" value="COILED-COIL DOMAIN-CONTAINING PROTEIN"/>
    <property type="match status" value="1"/>
</dbReference>
<feature type="compositionally biased region" description="Basic and acidic residues" evidence="1">
    <location>
        <begin position="171"/>
        <end position="205"/>
    </location>
</feature>
<comment type="caution">
    <text evidence="2">The sequence shown here is derived from an EMBL/GenBank/DDBJ whole genome shotgun (WGS) entry which is preliminary data.</text>
</comment>
<dbReference type="Proteomes" id="UP001152795">
    <property type="component" value="Unassembled WGS sequence"/>
</dbReference>
<dbReference type="EMBL" id="CACRXK020000617">
    <property type="protein sequence ID" value="CAB3983467.1"/>
    <property type="molecule type" value="Genomic_DNA"/>
</dbReference>
<dbReference type="AlphaFoldDB" id="A0A7D9DFB1"/>
<reference evidence="2" key="1">
    <citation type="submission" date="2020-04" db="EMBL/GenBank/DDBJ databases">
        <authorList>
            <person name="Alioto T."/>
            <person name="Alioto T."/>
            <person name="Gomez Garrido J."/>
        </authorList>
    </citation>
    <scope>NUCLEOTIDE SEQUENCE</scope>
    <source>
        <strain evidence="2">A484AB</strain>
    </source>
</reference>
<evidence type="ECO:0000313" key="2">
    <source>
        <dbReference type="EMBL" id="CAB3983467.1"/>
    </source>
</evidence>
<dbReference type="PANTHER" id="PTHR22115">
    <property type="entry name" value="C3ORF6 PROTEIN-RELATED"/>
    <property type="match status" value="1"/>
</dbReference>
<evidence type="ECO:0000313" key="3">
    <source>
        <dbReference type="Proteomes" id="UP001152795"/>
    </source>
</evidence>
<dbReference type="OrthoDB" id="5975119at2759"/>
<accession>A0A7D9DFB1</accession>
<dbReference type="InterPro" id="IPR039303">
    <property type="entry name" value="CCDC50"/>
</dbReference>
<proteinExistence type="predicted"/>
<name>A0A7D9DFB1_PARCT</name>
<sequence length="306" mass="35626">MRYLEYKRQQRLAKDEEEHRRLLRIMKELEEAELGTELDDPGDDVSPTGDVIALPQNNDIIVLADGTAIDARHNEIQTEEQKRENMKRRDEELAKLLQQQEDDQIEKKRTMHEDYRKAIEMQDREIAKHLQRQEKAKAERRREKQLRRVQNLAERDELTSGPRRNLPTYHEAVDDFRREDVPPVGNDHRVDTRREREPERGERPSQVRNSSPEQHYEELWHAKSGAKTHALTPQMLESCDSGQEPGGHFNNIAETLDPTFQRATRRADGEAGGEEDERASGGKSAPIVPPLKRKTSREKNKKSRGK</sequence>
<organism evidence="2 3">
    <name type="scientific">Paramuricea clavata</name>
    <name type="common">Red gorgonian</name>
    <name type="synonym">Violescent sea-whip</name>
    <dbReference type="NCBI Taxonomy" id="317549"/>
    <lineage>
        <taxon>Eukaryota</taxon>
        <taxon>Metazoa</taxon>
        <taxon>Cnidaria</taxon>
        <taxon>Anthozoa</taxon>
        <taxon>Octocorallia</taxon>
        <taxon>Malacalcyonacea</taxon>
        <taxon>Plexauridae</taxon>
        <taxon>Paramuricea</taxon>
    </lineage>
</organism>
<feature type="compositionally biased region" description="Basic residues" evidence="1">
    <location>
        <begin position="291"/>
        <end position="306"/>
    </location>
</feature>
<keyword evidence="3" id="KW-1185">Reference proteome</keyword>
<feature type="compositionally biased region" description="Basic and acidic residues" evidence="1">
    <location>
        <begin position="129"/>
        <end position="142"/>
    </location>
</feature>
<evidence type="ECO:0000256" key="1">
    <source>
        <dbReference type="SAM" id="MobiDB-lite"/>
    </source>
</evidence>
<protein>
    <submittedName>
        <fullName evidence="2">Uncharacterized protein</fullName>
    </submittedName>
</protein>
<gene>
    <name evidence="2" type="ORF">PACLA_8A011477</name>
</gene>